<evidence type="ECO:0000256" key="1">
    <source>
        <dbReference type="ARBA" id="ARBA00004496"/>
    </source>
</evidence>
<dbReference type="InterPro" id="IPR036421">
    <property type="entry name" value="Fe_dep_repressor_sf"/>
</dbReference>
<accession>A0A1G8FXJ8</accession>
<organism evidence="13 14">
    <name type="scientific">Arthrobacter subterraneus</name>
    <dbReference type="NCBI Taxonomy" id="335973"/>
    <lineage>
        <taxon>Bacteria</taxon>
        <taxon>Bacillati</taxon>
        <taxon>Actinomycetota</taxon>
        <taxon>Actinomycetes</taxon>
        <taxon>Micrococcales</taxon>
        <taxon>Micrococcaceae</taxon>
        <taxon>Arthrobacter</taxon>
    </lineage>
</organism>
<dbReference type="RefSeq" id="WP_090585143.1">
    <property type="nucleotide sequence ID" value="NZ_FNDT01000003.1"/>
</dbReference>
<dbReference type="InterPro" id="IPR050536">
    <property type="entry name" value="DtxR_MntR_Metal-Reg"/>
</dbReference>
<evidence type="ECO:0000313" key="14">
    <source>
        <dbReference type="Proteomes" id="UP000199258"/>
    </source>
</evidence>
<keyword evidence="5" id="KW-0678">Repressor</keyword>
<dbReference type="GO" id="GO:0046983">
    <property type="term" value="F:protein dimerization activity"/>
    <property type="evidence" value="ECO:0007669"/>
    <property type="project" value="InterPro"/>
</dbReference>
<evidence type="ECO:0000259" key="12">
    <source>
        <dbReference type="PROSITE" id="PS50944"/>
    </source>
</evidence>
<dbReference type="PANTHER" id="PTHR33238">
    <property type="entry name" value="IRON (METAL) DEPENDENT REPRESSOR, DTXR FAMILY"/>
    <property type="match status" value="1"/>
</dbReference>
<evidence type="ECO:0000256" key="11">
    <source>
        <dbReference type="ARBA" id="ARBA00032593"/>
    </source>
</evidence>
<dbReference type="InterPro" id="IPR007167">
    <property type="entry name" value="Fe-transptr_FeoA-like"/>
</dbReference>
<evidence type="ECO:0000256" key="5">
    <source>
        <dbReference type="ARBA" id="ARBA00022491"/>
    </source>
</evidence>
<keyword evidence="6" id="KW-0805">Transcription regulation</keyword>
<evidence type="ECO:0000256" key="3">
    <source>
        <dbReference type="ARBA" id="ARBA00011738"/>
    </source>
</evidence>
<dbReference type="SMART" id="SM00529">
    <property type="entry name" value="HTH_DTXR"/>
    <property type="match status" value="1"/>
</dbReference>
<sequence length="241" mass="26304">MAARPNPAGNDSSSVQDYVKTIYALTEWHDEPVTSSRLAARLSVANSSVSEMIRKLSELGLVNHKPYRPVELTADGRRLALAMVRRHRLIETFLVQDLGYRWDEVHDEAELLEHTVSDMFIDRLDARLGFPPADPHGDPIPTAAGSITLPDALPLYRFDDGHSGRVARISDENPQLLRFLASEEVGIGAAMTVLGRAPFGGSLEARVGRGAGARNLSFGDELTRAIWLESVGEHAGCSLVP</sequence>
<dbReference type="GO" id="GO:0003677">
    <property type="term" value="F:DNA binding"/>
    <property type="evidence" value="ECO:0007669"/>
    <property type="project" value="UniProtKB-KW"/>
</dbReference>
<gene>
    <name evidence="13" type="ORF">SAMN04488693_103240</name>
</gene>
<dbReference type="GO" id="GO:0046914">
    <property type="term" value="F:transition metal ion binding"/>
    <property type="evidence" value="ECO:0007669"/>
    <property type="project" value="InterPro"/>
</dbReference>
<dbReference type="STRING" id="335973.SAMN04488693_103240"/>
<reference evidence="13 14" key="1">
    <citation type="submission" date="2016-10" db="EMBL/GenBank/DDBJ databases">
        <authorList>
            <person name="de Groot N.N."/>
        </authorList>
    </citation>
    <scope>NUCLEOTIDE SEQUENCE [LARGE SCALE GENOMIC DNA]</scope>
    <source>
        <strain evidence="13 14">NP_1H</strain>
    </source>
</reference>
<feature type="domain" description="HTH dtxR-type" evidence="12">
    <location>
        <begin position="12"/>
        <end position="73"/>
    </location>
</feature>
<dbReference type="FunFam" id="1.10.60.10:FF:000004">
    <property type="entry name" value="DtxR family transcriptional regulator"/>
    <property type="match status" value="1"/>
</dbReference>
<dbReference type="Pfam" id="PF04023">
    <property type="entry name" value="FeoA"/>
    <property type="match status" value="1"/>
</dbReference>
<dbReference type="Pfam" id="PF02742">
    <property type="entry name" value="Fe_dep_repr_C"/>
    <property type="match status" value="1"/>
</dbReference>
<dbReference type="Proteomes" id="UP000199258">
    <property type="component" value="Unassembled WGS sequence"/>
</dbReference>
<dbReference type="AlphaFoldDB" id="A0A1G8FXJ8"/>
<dbReference type="GO" id="GO:0003700">
    <property type="term" value="F:DNA-binding transcription factor activity"/>
    <property type="evidence" value="ECO:0007669"/>
    <property type="project" value="InterPro"/>
</dbReference>
<keyword evidence="7" id="KW-0238">DNA-binding</keyword>
<comment type="subcellular location">
    <subcellularLocation>
        <location evidence="1">Cytoplasm</location>
    </subcellularLocation>
</comment>
<evidence type="ECO:0000256" key="8">
    <source>
        <dbReference type="ARBA" id="ARBA00023159"/>
    </source>
</evidence>
<dbReference type="InterPro" id="IPR001367">
    <property type="entry name" value="Fe_dep_repressor"/>
</dbReference>
<dbReference type="GO" id="GO:0045892">
    <property type="term" value="P:negative regulation of DNA-templated transcription"/>
    <property type="evidence" value="ECO:0007669"/>
    <property type="project" value="TreeGrafter"/>
</dbReference>
<dbReference type="Gene3D" id="1.10.60.10">
    <property type="entry name" value="Iron dependent repressor, metal binding and dimerisation domain"/>
    <property type="match status" value="1"/>
</dbReference>
<evidence type="ECO:0000256" key="2">
    <source>
        <dbReference type="ARBA" id="ARBA00007871"/>
    </source>
</evidence>
<keyword evidence="9" id="KW-0804">Transcription</keyword>
<keyword evidence="4" id="KW-0963">Cytoplasm</keyword>
<keyword evidence="10" id="KW-0464">Manganese</keyword>
<proteinExistence type="inferred from homology"/>
<evidence type="ECO:0000313" key="13">
    <source>
        <dbReference type="EMBL" id="SDH86878.1"/>
    </source>
</evidence>
<evidence type="ECO:0000256" key="4">
    <source>
        <dbReference type="ARBA" id="ARBA00022490"/>
    </source>
</evidence>
<comment type="subunit">
    <text evidence="3">Homodimer.</text>
</comment>
<keyword evidence="8" id="KW-0010">Activator</keyword>
<dbReference type="InterPro" id="IPR036390">
    <property type="entry name" value="WH_DNA-bd_sf"/>
</dbReference>
<keyword evidence="14" id="KW-1185">Reference proteome</keyword>
<dbReference type="Gene3D" id="1.10.10.10">
    <property type="entry name" value="Winged helix-like DNA-binding domain superfamily/Winged helix DNA-binding domain"/>
    <property type="match status" value="1"/>
</dbReference>
<dbReference type="SUPFAM" id="SSF47979">
    <property type="entry name" value="Iron-dependent repressor protein, dimerization domain"/>
    <property type="match status" value="1"/>
</dbReference>
<dbReference type="GO" id="GO:0005737">
    <property type="term" value="C:cytoplasm"/>
    <property type="evidence" value="ECO:0007669"/>
    <property type="project" value="UniProtKB-SubCell"/>
</dbReference>
<dbReference type="SUPFAM" id="SSF46785">
    <property type="entry name" value="Winged helix' DNA-binding domain"/>
    <property type="match status" value="1"/>
</dbReference>
<protein>
    <recommendedName>
        <fullName evidence="11">Manganese transport regulator</fullName>
    </recommendedName>
</protein>
<dbReference type="SMART" id="SM00899">
    <property type="entry name" value="FeoA"/>
    <property type="match status" value="1"/>
</dbReference>
<comment type="similarity">
    <text evidence="2">Belongs to the DtxR/MntR family.</text>
</comment>
<dbReference type="InterPro" id="IPR036388">
    <property type="entry name" value="WH-like_DNA-bd_sf"/>
</dbReference>
<dbReference type="PROSITE" id="PS50944">
    <property type="entry name" value="HTH_DTXR"/>
    <property type="match status" value="1"/>
</dbReference>
<dbReference type="EMBL" id="FNDT01000003">
    <property type="protein sequence ID" value="SDH86878.1"/>
    <property type="molecule type" value="Genomic_DNA"/>
</dbReference>
<evidence type="ECO:0000256" key="7">
    <source>
        <dbReference type="ARBA" id="ARBA00023125"/>
    </source>
</evidence>
<dbReference type="Pfam" id="PF01325">
    <property type="entry name" value="Fe_dep_repress"/>
    <property type="match status" value="1"/>
</dbReference>
<dbReference type="InterPro" id="IPR022687">
    <property type="entry name" value="HTH_DTXR"/>
</dbReference>
<dbReference type="PANTHER" id="PTHR33238:SF11">
    <property type="entry name" value="TRANSCRIPTIONAL REGULATOR MNTR"/>
    <property type="match status" value="1"/>
</dbReference>
<evidence type="ECO:0000256" key="6">
    <source>
        <dbReference type="ARBA" id="ARBA00023015"/>
    </source>
</evidence>
<dbReference type="OrthoDB" id="9791355at2"/>
<evidence type="ECO:0000256" key="10">
    <source>
        <dbReference type="ARBA" id="ARBA00023211"/>
    </source>
</evidence>
<name>A0A1G8FXJ8_9MICC</name>
<dbReference type="InterPro" id="IPR022689">
    <property type="entry name" value="Iron_dep_repressor"/>
</dbReference>
<evidence type="ECO:0000256" key="9">
    <source>
        <dbReference type="ARBA" id="ARBA00023163"/>
    </source>
</evidence>